<feature type="chain" id="PRO_5038548760" description="ABC-type branched-chain amino acid transport system, substrate-binding protein" evidence="1">
    <location>
        <begin position="23"/>
        <end position="422"/>
    </location>
</feature>
<name>A0A7W5P8Z4_9ACTN</name>
<dbReference type="RefSeq" id="WP_183342541.1">
    <property type="nucleotide sequence ID" value="NZ_JACHZG010000011.1"/>
</dbReference>
<dbReference type="PROSITE" id="PS51257">
    <property type="entry name" value="PROKAR_LIPOPROTEIN"/>
    <property type="match status" value="1"/>
</dbReference>
<sequence length="422" mass="41324">MSPRLVHRATTLAAGLALLATAGCSVSTPQTGLAAPVPVELTAEVPGQLTIGVEVTLSGAPGEGAEWRDAAEGAVVAARRFALGGTKITLVAINDKGTSDGAASAVKALAGRNVSAVVMATTGEHVAAGLTEAAADQIPVLLPYDLGADGAAGQVWSTGPGRQATDTRLVETMAGRKLDAPLLVDAGGGPVTGLTPRDVQTYAAGADAAALAQGVARRQRQLDTAVDSVVVSGAPELQAAVVAALQGAGVDVPILLTPQALSPAFPAALVAAGGSLSGQLTSVGLDDGDATALESTDAGRALAAYFSGLQLAAGDPATKDLAGDRPFAEVAAAADVSSHDAVVAVVRAAAVARSTDPARVAEALPGLRLGSGDGIAGPPLDFSSTGAVPADAVVPLASTAVSPGVRPASDAPALFWFDSTRS</sequence>
<evidence type="ECO:0000256" key="1">
    <source>
        <dbReference type="SAM" id="SignalP"/>
    </source>
</evidence>
<evidence type="ECO:0000313" key="2">
    <source>
        <dbReference type="EMBL" id="MBB3329032.1"/>
    </source>
</evidence>
<evidence type="ECO:0000313" key="3">
    <source>
        <dbReference type="Proteomes" id="UP000565572"/>
    </source>
</evidence>
<proteinExistence type="predicted"/>
<dbReference type="InterPro" id="IPR028082">
    <property type="entry name" value="Peripla_BP_I"/>
</dbReference>
<protein>
    <recommendedName>
        <fullName evidence="4">ABC-type branched-chain amino acid transport system, substrate-binding protein</fullName>
    </recommendedName>
</protein>
<dbReference type="Gene3D" id="3.40.50.2300">
    <property type="match status" value="1"/>
</dbReference>
<keyword evidence="3" id="KW-1185">Reference proteome</keyword>
<organism evidence="2 3">
    <name type="scientific">Microlunatus antarcticus</name>
    <dbReference type="NCBI Taxonomy" id="53388"/>
    <lineage>
        <taxon>Bacteria</taxon>
        <taxon>Bacillati</taxon>
        <taxon>Actinomycetota</taxon>
        <taxon>Actinomycetes</taxon>
        <taxon>Propionibacteriales</taxon>
        <taxon>Propionibacteriaceae</taxon>
        <taxon>Microlunatus</taxon>
    </lineage>
</organism>
<dbReference type="SUPFAM" id="SSF53822">
    <property type="entry name" value="Periplasmic binding protein-like I"/>
    <property type="match status" value="1"/>
</dbReference>
<evidence type="ECO:0008006" key="4">
    <source>
        <dbReference type="Google" id="ProtNLM"/>
    </source>
</evidence>
<comment type="caution">
    <text evidence="2">The sequence shown here is derived from an EMBL/GenBank/DDBJ whole genome shotgun (WGS) entry which is preliminary data.</text>
</comment>
<feature type="signal peptide" evidence="1">
    <location>
        <begin position="1"/>
        <end position="22"/>
    </location>
</feature>
<accession>A0A7W5P8Z4</accession>
<gene>
    <name evidence="2" type="ORF">FHX39_004029</name>
</gene>
<dbReference type="Proteomes" id="UP000565572">
    <property type="component" value="Unassembled WGS sequence"/>
</dbReference>
<reference evidence="2 3" key="1">
    <citation type="submission" date="2020-08" db="EMBL/GenBank/DDBJ databases">
        <title>Sequencing the genomes of 1000 actinobacteria strains.</title>
        <authorList>
            <person name="Klenk H.-P."/>
        </authorList>
    </citation>
    <scope>NUCLEOTIDE SEQUENCE [LARGE SCALE GENOMIC DNA]</scope>
    <source>
        <strain evidence="2 3">DSM 11053</strain>
    </source>
</reference>
<dbReference type="AlphaFoldDB" id="A0A7W5P8Z4"/>
<dbReference type="EMBL" id="JACHZG010000011">
    <property type="protein sequence ID" value="MBB3329032.1"/>
    <property type="molecule type" value="Genomic_DNA"/>
</dbReference>
<keyword evidence="1" id="KW-0732">Signal</keyword>